<accession>C5BVX2</accession>
<keyword evidence="5" id="KW-1185">Reference proteome</keyword>
<dbReference type="InterPro" id="IPR036291">
    <property type="entry name" value="NAD(P)-bd_dom_sf"/>
</dbReference>
<evidence type="ECO:0000256" key="1">
    <source>
        <dbReference type="ARBA" id="ARBA00006484"/>
    </source>
</evidence>
<dbReference type="AlphaFoldDB" id="C5BVX2"/>
<sequence length="253" mass="25950">MGSIRYRARVSTPTADAQPRTVLVTGATRGIGRTIAERFVAAGDRVATLTRASATDLPDGVVGVPGDVTDSAAVDAAFSTIEADLGPVEVLVANAGITRDTLLMRMSDDDFAAVLDVNLTGAFRCARRASKGMIRLRRGRMIFISSVIGLYGGPGQVNYAASKAGLVGVARSITRELGGRGITANVVAPGFITTAMTDALPEAQQEQYLGAIPAGRFGSTHDVAGVVEFLASPAASYVSGAVIPVDGGLGMGH</sequence>
<proteinExistence type="inferred from homology"/>
<protein>
    <submittedName>
        <fullName evidence="4">Short-chain dehydrogenase/reductase SDR</fullName>
    </submittedName>
</protein>
<dbReference type="Pfam" id="PF13561">
    <property type="entry name" value="adh_short_C2"/>
    <property type="match status" value="1"/>
</dbReference>
<dbReference type="InterPro" id="IPR057326">
    <property type="entry name" value="KR_dom"/>
</dbReference>
<dbReference type="PANTHER" id="PTHR42760">
    <property type="entry name" value="SHORT-CHAIN DEHYDROGENASES/REDUCTASES FAMILY MEMBER"/>
    <property type="match status" value="1"/>
</dbReference>
<gene>
    <name evidence="4" type="ordered locus">Bcav_2322</name>
</gene>
<dbReference type="Proteomes" id="UP000007962">
    <property type="component" value="Chromosome"/>
</dbReference>
<dbReference type="Gene3D" id="3.40.50.720">
    <property type="entry name" value="NAD(P)-binding Rossmann-like Domain"/>
    <property type="match status" value="1"/>
</dbReference>
<dbReference type="STRING" id="471853.Bcav_2322"/>
<dbReference type="SMART" id="SM00822">
    <property type="entry name" value="PKS_KR"/>
    <property type="match status" value="1"/>
</dbReference>
<dbReference type="OrthoDB" id="9804774at2"/>
<evidence type="ECO:0000313" key="5">
    <source>
        <dbReference type="Proteomes" id="UP000007962"/>
    </source>
</evidence>
<keyword evidence="2" id="KW-0560">Oxidoreductase</keyword>
<evidence type="ECO:0000313" key="4">
    <source>
        <dbReference type="EMBL" id="ACQ80573.1"/>
    </source>
</evidence>
<reference evidence="4 5" key="1">
    <citation type="journal article" date="2009" name="Stand. Genomic Sci.">
        <title>Complete genome sequence of Beutenbergia cavernae type strain (HKI 0122).</title>
        <authorList>
            <person name="Land M."/>
            <person name="Pukall R."/>
            <person name="Abt B."/>
            <person name="Goker M."/>
            <person name="Rohde M."/>
            <person name="Glavina Del Rio T."/>
            <person name="Tice H."/>
            <person name="Copeland A."/>
            <person name="Cheng J.F."/>
            <person name="Lucas S."/>
            <person name="Chen F."/>
            <person name="Nolan M."/>
            <person name="Bruce D."/>
            <person name="Goodwin L."/>
            <person name="Pitluck S."/>
            <person name="Ivanova N."/>
            <person name="Mavromatis K."/>
            <person name="Ovchinnikova G."/>
            <person name="Pati A."/>
            <person name="Chen A."/>
            <person name="Palaniappan K."/>
            <person name="Hauser L."/>
            <person name="Chang Y.J."/>
            <person name="Jefferies C.C."/>
            <person name="Saunders E."/>
            <person name="Brettin T."/>
            <person name="Detter J.C."/>
            <person name="Han C."/>
            <person name="Chain P."/>
            <person name="Bristow J."/>
            <person name="Eisen J.A."/>
            <person name="Markowitz V."/>
            <person name="Hugenholtz P."/>
            <person name="Kyrpides N.C."/>
            <person name="Klenk H.P."/>
            <person name="Lapidus A."/>
        </authorList>
    </citation>
    <scope>NUCLEOTIDE SEQUENCE [LARGE SCALE GENOMIC DNA]</scope>
    <source>
        <strain evidence="5">ATCC BAA-8 / DSM 12333 / NBRC 16432</strain>
    </source>
</reference>
<feature type="domain" description="Ketoreductase" evidence="3">
    <location>
        <begin position="20"/>
        <end position="195"/>
    </location>
</feature>
<dbReference type="NCBIfam" id="NF009466">
    <property type="entry name" value="PRK12826.1-2"/>
    <property type="match status" value="1"/>
</dbReference>
<dbReference type="HOGENOM" id="CLU_010194_1_3_11"/>
<dbReference type="GO" id="GO:0016616">
    <property type="term" value="F:oxidoreductase activity, acting on the CH-OH group of donors, NAD or NADP as acceptor"/>
    <property type="evidence" value="ECO:0007669"/>
    <property type="project" value="UniProtKB-ARBA"/>
</dbReference>
<organism evidence="4 5">
    <name type="scientific">Beutenbergia cavernae (strain ATCC BAA-8 / DSM 12333 / CCUG 43141 / JCM 11478 / NBRC 16432 / NCIMB 13614 / HKI 0122)</name>
    <dbReference type="NCBI Taxonomy" id="471853"/>
    <lineage>
        <taxon>Bacteria</taxon>
        <taxon>Bacillati</taxon>
        <taxon>Actinomycetota</taxon>
        <taxon>Actinomycetes</taxon>
        <taxon>Micrococcales</taxon>
        <taxon>Beutenbergiaceae</taxon>
        <taxon>Beutenbergia</taxon>
    </lineage>
</organism>
<dbReference type="PRINTS" id="PR00080">
    <property type="entry name" value="SDRFAMILY"/>
</dbReference>
<dbReference type="InterPro" id="IPR002347">
    <property type="entry name" value="SDR_fam"/>
</dbReference>
<dbReference type="KEGG" id="bcv:Bcav_2322"/>
<name>C5BVX2_BEUC1</name>
<dbReference type="SUPFAM" id="SSF51735">
    <property type="entry name" value="NAD(P)-binding Rossmann-fold domains"/>
    <property type="match status" value="1"/>
</dbReference>
<evidence type="ECO:0000256" key="2">
    <source>
        <dbReference type="ARBA" id="ARBA00023002"/>
    </source>
</evidence>
<comment type="similarity">
    <text evidence="1">Belongs to the short-chain dehydrogenases/reductases (SDR) family.</text>
</comment>
<dbReference type="eggNOG" id="COG1028">
    <property type="taxonomic scope" value="Bacteria"/>
</dbReference>
<dbReference type="GO" id="GO:0030497">
    <property type="term" value="P:fatty acid elongation"/>
    <property type="evidence" value="ECO:0007669"/>
    <property type="project" value="TreeGrafter"/>
</dbReference>
<dbReference type="PRINTS" id="PR00081">
    <property type="entry name" value="GDHRDH"/>
</dbReference>
<dbReference type="PANTHER" id="PTHR42760:SF40">
    <property type="entry name" value="3-OXOACYL-[ACYL-CARRIER-PROTEIN] REDUCTASE, CHLOROPLASTIC"/>
    <property type="match status" value="1"/>
</dbReference>
<dbReference type="EMBL" id="CP001618">
    <property type="protein sequence ID" value="ACQ80573.1"/>
    <property type="molecule type" value="Genomic_DNA"/>
</dbReference>
<dbReference type="FunFam" id="3.40.50.720:FF:000173">
    <property type="entry name" value="3-oxoacyl-[acyl-carrier protein] reductase"/>
    <property type="match status" value="1"/>
</dbReference>
<evidence type="ECO:0000259" key="3">
    <source>
        <dbReference type="SMART" id="SM00822"/>
    </source>
</evidence>